<reference evidence="6 7" key="1">
    <citation type="submission" date="2024-01" db="EMBL/GenBank/DDBJ databases">
        <title>The genomes of 5 underutilized Papilionoideae crops provide insights into root nodulation and disease resistanc.</title>
        <authorList>
            <person name="Yuan L."/>
        </authorList>
    </citation>
    <scope>NUCLEOTIDE SEQUENCE [LARGE SCALE GENOMIC DNA]</scope>
    <source>
        <strain evidence="6">ZHUSHIDOU_FW_LH</strain>
        <tissue evidence="6">Leaf</tissue>
    </source>
</reference>
<dbReference type="PANTHER" id="PTHR10335">
    <property type="entry name" value="RRNA 2-O-METHYLTRANSFERASE FIBRILLARIN"/>
    <property type="match status" value="1"/>
</dbReference>
<dbReference type="EMBL" id="JAYWIO010000005">
    <property type="protein sequence ID" value="KAK7260154.1"/>
    <property type="molecule type" value="Genomic_DNA"/>
</dbReference>
<dbReference type="Gene3D" id="3.40.50.150">
    <property type="entry name" value="Vaccinia Virus protein VP39"/>
    <property type="match status" value="1"/>
</dbReference>
<sequence length="123" mass="14307">MEELVNLYWGNSVRTPNLFEKCLLSWIFRKEPFFYGHDNYDQLVKIAKTRIIRLNASYYLKTGHFVISIKANSIDSTVPAETVFAREFKKLVADEFKPFEQVTLDPFECDHVVNVALILSISL</sequence>
<protein>
    <submittedName>
        <fullName evidence="6">Uncharacterized protein</fullName>
    </submittedName>
</protein>
<keyword evidence="5" id="KW-0694">RNA-binding</keyword>
<comment type="caution">
    <text evidence="6">The sequence shown here is derived from an EMBL/GenBank/DDBJ whole genome shotgun (WGS) entry which is preliminary data.</text>
</comment>
<dbReference type="GO" id="GO:0008649">
    <property type="term" value="F:rRNA methyltransferase activity"/>
    <property type="evidence" value="ECO:0007669"/>
    <property type="project" value="TreeGrafter"/>
</dbReference>
<proteinExistence type="inferred from homology"/>
<dbReference type="GO" id="GO:0000494">
    <property type="term" value="P:box C/D sno(s)RNA 3'-end processing"/>
    <property type="evidence" value="ECO:0007669"/>
    <property type="project" value="TreeGrafter"/>
</dbReference>
<dbReference type="Proteomes" id="UP001372338">
    <property type="component" value="Unassembled WGS sequence"/>
</dbReference>
<evidence type="ECO:0000256" key="3">
    <source>
        <dbReference type="ARBA" id="ARBA00022603"/>
    </source>
</evidence>
<keyword evidence="3" id="KW-0489">Methyltransferase</keyword>
<evidence type="ECO:0000313" key="6">
    <source>
        <dbReference type="EMBL" id="KAK7260154.1"/>
    </source>
</evidence>
<dbReference type="GO" id="GO:1990259">
    <property type="term" value="F:histone H2AQ104 methyltransferase activity"/>
    <property type="evidence" value="ECO:0007669"/>
    <property type="project" value="TreeGrafter"/>
</dbReference>
<dbReference type="InterPro" id="IPR000692">
    <property type="entry name" value="Fibrillarin"/>
</dbReference>
<evidence type="ECO:0000313" key="7">
    <source>
        <dbReference type="Proteomes" id="UP001372338"/>
    </source>
</evidence>
<name>A0AAN9I041_CROPI</name>
<dbReference type="SMART" id="SM01206">
    <property type="entry name" value="Fibrillarin"/>
    <property type="match status" value="1"/>
</dbReference>
<keyword evidence="2" id="KW-0698">rRNA processing</keyword>
<dbReference type="Pfam" id="PF01269">
    <property type="entry name" value="Fibrillarin"/>
    <property type="match status" value="1"/>
</dbReference>
<dbReference type="InterPro" id="IPR029063">
    <property type="entry name" value="SAM-dependent_MTases_sf"/>
</dbReference>
<keyword evidence="4" id="KW-0808">Transferase</keyword>
<accession>A0AAN9I041</accession>
<keyword evidence="7" id="KW-1185">Reference proteome</keyword>
<comment type="similarity">
    <text evidence="1">Belongs to the methyltransferase superfamily. Fibrillarin family.</text>
</comment>
<gene>
    <name evidence="6" type="ORF">RIF29_25960</name>
</gene>
<evidence type="ECO:0000256" key="5">
    <source>
        <dbReference type="ARBA" id="ARBA00022884"/>
    </source>
</evidence>
<dbReference type="PANTHER" id="PTHR10335:SF0">
    <property type="entry name" value="RRNA 2'-O-METHYLTRANSFERASE FIBRILLARIN 1-RELATED"/>
    <property type="match status" value="1"/>
</dbReference>
<dbReference type="GO" id="GO:0031428">
    <property type="term" value="C:box C/D methylation guide snoRNP complex"/>
    <property type="evidence" value="ECO:0007669"/>
    <property type="project" value="TreeGrafter"/>
</dbReference>
<evidence type="ECO:0000256" key="4">
    <source>
        <dbReference type="ARBA" id="ARBA00022679"/>
    </source>
</evidence>
<organism evidence="6 7">
    <name type="scientific">Crotalaria pallida</name>
    <name type="common">Smooth rattlebox</name>
    <name type="synonym">Crotalaria striata</name>
    <dbReference type="NCBI Taxonomy" id="3830"/>
    <lineage>
        <taxon>Eukaryota</taxon>
        <taxon>Viridiplantae</taxon>
        <taxon>Streptophyta</taxon>
        <taxon>Embryophyta</taxon>
        <taxon>Tracheophyta</taxon>
        <taxon>Spermatophyta</taxon>
        <taxon>Magnoliopsida</taxon>
        <taxon>eudicotyledons</taxon>
        <taxon>Gunneridae</taxon>
        <taxon>Pentapetalae</taxon>
        <taxon>rosids</taxon>
        <taxon>fabids</taxon>
        <taxon>Fabales</taxon>
        <taxon>Fabaceae</taxon>
        <taxon>Papilionoideae</taxon>
        <taxon>50 kb inversion clade</taxon>
        <taxon>genistoids sensu lato</taxon>
        <taxon>core genistoids</taxon>
        <taxon>Crotalarieae</taxon>
        <taxon>Crotalaria</taxon>
    </lineage>
</organism>
<dbReference type="AlphaFoldDB" id="A0AAN9I041"/>
<dbReference type="GO" id="GO:0032040">
    <property type="term" value="C:small-subunit processome"/>
    <property type="evidence" value="ECO:0007669"/>
    <property type="project" value="TreeGrafter"/>
</dbReference>
<dbReference type="PRINTS" id="PR00052">
    <property type="entry name" value="FIBRILLARIN"/>
</dbReference>
<evidence type="ECO:0000256" key="2">
    <source>
        <dbReference type="ARBA" id="ARBA00022552"/>
    </source>
</evidence>
<evidence type="ECO:0000256" key="1">
    <source>
        <dbReference type="ARBA" id="ARBA00010632"/>
    </source>
</evidence>
<dbReference type="GO" id="GO:0003723">
    <property type="term" value="F:RNA binding"/>
    <property type="evidence" value="ECO:0007669"/>
    <property type="project" value="UniProtKB-KW"/>
</dbReference>